<dbReference type="PANTHER" id="PTHR36710">
    <property type="entry name" value="PECTINESTERASE INHIBITOR-LIKE"/>
    <property type="match status" value="1"/>
</dbReference>
<dbReference type="GO" id="GO:0046910">
    <property type="term" value="F:pectinesterase inhibitor activity"/>
    <property type="evidence" value="ECO:0007669"/>
    <property type="project" value="InterPro"/>
</dbReference>
<dbReference type="SMART" id="SM00856">
    <property type="entry name" value="PMEI"/>
    <property type="match status" value="1"/>
</dbReference>
<reference evidence="6 10" key="3">
    <citation type="journal article" date="2022" name="G3 (Bethesda)">
        <title>Whole-genome sequence and methylome profiling of the almond [Prunus dulcis (Mill.) D.A. Webb] cultivar 'Nonpareil'.</title>
        <authorList>
            <person name="D'Amico-Willman K.M."/>
            <person name="Ouma W.Z."/>
            <person name="Meulia T."/>
            <person name="Sideli G.M."/>
            <person name="Gradziel T.M."/>
            <person name="Fresnedo-Ramirez J."/>
        </authorList>
    </citation>
    <scope>NUCLEOTIDE SEQUENCE [LARGE SCALE GENOMIC DNA]</scope>
    <source>
        <strain evidence="6">Clone GOH B32 T37-40</strain>
    </source>
</reference>
<dbReference type="Proteomes" id="UP001054821">
    <property type="component" value="Chromosome 6"/>
</dbReference>
<proteinExistence type="inferred from homology"/>
<dbReference type="EMBL" id="CABIKO010000275">
    <property type="protein sequence ID" value="VVA33125.1"/>
    <property type="molecule type" value="Genomic_DNA"/>
</dbReference>
<dbReference type="Gramene" id="VVA33124">
    <property type="protein sequence ID" value="VVA33124"/>
    <property type="gene ID" value="Prudul26B003690"/>
</dbReference>
<feature type="signal peptide" evidence="4">
    <location>
        <begin position="1"/>
        <end position="31"/>
    </location>
</feature>
<keyword evidence="1 4" id="KW-0732">Signal</keyword>
<evidence type="ECO:0000313" key="7">
    <source>
        <dbReference type="EMBL" id="VVA33124.1"/>
    </source>
</evidence>
<reference evidence="9" key="2">
    <citation type="journal article" date="2020" name="Plant J.">
        <title>Transposons played a major role in the diversification between the closely related almond and peach genomes: results from the almond genome sequence.</title>
        <authorList>
            <person name="Alioto T."/>
            <person name="Alexiou K.G."/>
            <person name="Bardil A."/>
            <person name="Barteri F."/>
            <person name="Castanera R."/>
            <person name="Cruz F."/>
            <person name="Dhingra A."/>
            <person name="Duval H."/>
            <person name="Fernandez I Marti A."/>
            <person name="Frias L."/>
            <person name="Galan B."/>
            <person name="Garcia J.L."/>
            <person name="Howad W."/>
            <person name="Gomez-Garrido J."/>
            <person name="Gut M."/>
            <person name="Julca I."/>
            <person name="Morata J."/>
            <person name="Puigdomenech P."/>
            <person name="Ribeca P."/>
            <person name="Rubio Cabetas M.J."/>
            <person name="Vlasova A."/>
            <person name="Wirthensohn M."/>
            <person name="Garcia-Mas J."/>
            <person name="Gabaldon T."/>
            <person name="Casacuberta J.M."/>
            <person name="Arus P."/>
        </authorList>
    </citation>
    <scope>NUCLEOTIDE SEQUENCE [LARGE SCALE GENOMIC DNA]</scope>
    <source>
        <strain evidence="9">cv. Texas</strain>
    </source>
</reference>
<dbReference type="PANTHER" id="PTHR36710:SF1">
    <property type="entry name" value="F14J9.2 PROTEIN"/>
    <property type="match status" value="1"/>
</dbReference>
<dbReference type="InterPro" id="IPR035513">
    <property type="entry name" value="Invertase/methylesterase_inhib"/>
</dbReference>
<feature type="chain" id="PRO_5044620756" evidence="4">
    <location>
        <begin position="32"/>
        <end position="195"/>
    </location>
</feature>
<reference evidence="7" key="1">
    <citation type="submission" date="2019-07" db="EMBL/GenBank/DDBJ databases">
        <authorList>
            <person name="Alioto T."/>
            <person name="Alioto T."/>
            <person name="Gomez Garrido J."/>
        </authorList>
    </citation>
    <scope>NUCLEOTIDE SEQUENCE</scope>
</reference>
<evidence type="ECO:0000313" key="10">
    <source>
        <dbReference type="Proteomes" id="UP001054821"/>
    </source>
</evidence>
<dbReference type="InterPro" id="IPR006501">
    <property type="entry name" value="Pectinesterase_inhib_dom"/>
</dbReference>
<gene>
    <name evidence="7" type="ORF">ALMOND_2B003690</name>
    <name evidence="8" type="ORF">ALMOND_2B011021</name>
    <name evidence="6" type="ORF">L3X38_035350</name>
</gene>
<evidence type="ECO:0000259" key="5">
    <source>
        <dbReference type="SMART" id="SM00856"/>
    </source>
</evidence>
<dbReference type="SUPFAM" id="SSF101148">
    <property type="entry name" value="Plant invertase/pectin methylesterase inhibitor"/>
    <property type="match status" value="1"/>
</dbReference>
<feature type="domain" description="Pectinesterase inhibitor" evidence="5">
    <location>
        <begin position="35"/>
        <end position="181"/>
    </location>
</feature>
<evidence type="ECO:0000256" key="2">
    <source>
        <dbReference type="ARBA" id="ARBA00023157"/>
    </source>
</evidence>
<evidence type="ECO:0000313" key="6">
    <source>
        <dbReference type="EMBL" id="KAI5326276.1"/>
    </source>
</evidence>
<protein>
    <submittedName>
        <fullName evidence="7">PREDICTED: putative invertase inhibitor</fullName>
    </submittedName>
</protein>
<keyword evidence="2" id="KW-1015">Disulfide bond</keyword>
<dbReference type="CDD" id="cd15797">
    <property type="entry name" value="PMEI"/>
    <property type="match status" value="1"/>
</dbReference>
<evidence type="ECO:0000256" key="3">
    <source>
        <dbReference type="ARBA" id="ARBA00038471"/>
    </source>
</evidence>
<name>A0A5E4G0C6_PRUDU</name>
<dbReference type="Gene3D" id="1.20.140.40">
    <property type="entry name" value="Invertase/pectin methylesterase inhibitor family protein"/>
    <property type="match status" value="1"/>
</dbReference>
<evidence type="ECO:0000313" key="8">
    <source>
        <dbReference type="EMBL" id="VVA33125.1"/>
    </source>
</evidence>
<dbReference type="InterPro" id="IPR034086">
    <property type="entry name" value="PMEI_plant"/>
</dbReference>
<dbReference type="AlphaFoldDB" id="A0A5E4G0C6"/>
<dbReference type="EMBL" id="CABIKO010000275">
    <property type="protein sequence ID" value="VVA33124.1"/>
    <property type="molecule type" value="Genomic_DNA"/>
</dbReference>
<dbReference type="NCBIfam" id="TIGR01614">
    <property type="entry name" value="PME_inhib"/>
    <property type="match status" value="1"/>
</dbReference>
<dbReference type="InterPro" id="IPR052421">
    <property type="entry name" value="PCW_Enzyme_Inhibitor"/>
</dbReference>
<organism evidence="7 9">
    <name type="scientific">Prunus dulcis</name>
    <name type="common">Almond</name>
    <name type="synonym">Amygdalus dulcis</name>
    <dbReference type="NCBI Taxonomy" id="3755"/>
    <lineage>
        <taxon>Eukaryota</taxon>
        <taxon>Viridiplantae</taxon>
        <taxon>Streptophyta</taxon>
        <taxon>Embryophyta</taxon>
        <taxon>Tracheophyta</taxon>
        <taxon>Spermatophyta</taxon>
        <taxon>Magnoliopsida</taxon>
        <taxon>eudicotyledons</taxon>
        <taxon>Gunneridae</taxon>
        <taxon>Pentapetalae</taxon>
        <taxon>rosids</taxon>
        <taxon>fabids</taxon>
        <taxon>Rosales</taxon>
        <taxon>Rosaceae</taxon>
        <taxon>Amygdaloideae</taxon>
        <taxon>Amygdaleae</taxon>
        <taxon>Prunus</taxon>
    </lineage>
</organism>
<evidence type="ECO:0000313" key="9">
    <source>
        <dbReference type="Proteomes" id="UP000327085"/>
    </source>
</evidence>
<sequence>MASANAHCCIHLLPLALVIFILFNAVHPCLSFNQPTRQRIDKVCHQMEEYGFCDQTFTQNIKTPSADFARLTQVALDQTTQNAASTHAFILQLLSKVTDKPTKNALTACESAYCVVMQAFLQEAVGDFNRKDYDSMLEDEGVAPRAQASYEITFITPPSPVDPLKEIHRQMGILIAMAVVTGHELLGHRMMKSTT</sequence>
<keyword evidence="10" id="KW-1185">Reference proteome</keyword>
<dbReference type="Pfam" id="PF04043">
    <property type="entry name" value="PMEI"/>
    <property type="match status" value="1"/>
</dbReference>
<dbReference type="EMBL" id="JAJFAZ020000006">
    <property type="protein sequence ID" value="KAI5326276.1"/>
    <property type="molecule type" value="Genomic_DNA"/>
</dbReference>
<dbReference type="Proteomes" id="UP000327085">
    <property type="component" value="Chromosome 6"/>
</dbReference>
<dbReference type="OMA" id="DTYIFID"/>
<accession>A0A5E4G0C6</accession>
<comment type="similarity">
    <text evidence="3">Belongs to the PMEI family.</text>
</comment>
<evidence type="ECO:0000256" key="1">
    <source>
        <dbReference type="ARBA" id="ARBA00022729"/>
    </source>
</evidence>
<dbReference type="Gramene" id="VVA33125">
    <property type="protein sequence ID" value="VVA33125"/>
    <property type="gene ID" value="Prudul26B011021"/>
</dbReference>
<evidence type="ECO:0000256" key="4">
    <source>
        <dbReference type="SAM" id="SignalP"/>
    </source>
</evidence>